<dbReference type="PANTHER" id="PTHR44170:SF6">
    <property type="entry name" value="CONTACTIN"/>
    <property type="match status" value="1"/>
</dbReference>
<evidence type="ECO:0000313" key="6">
    <source>
        <dbReference type="Proteomes" id="UP001285921"/>
    </source>
</evidence>
<feature type="region of interest" description="Disordered" evidence="2">
    <location>
        <begin position="479"/>
        <end position="524"/>
    </location>
</feature>
<dbReference type="InterPro" id="IPR008979">
    <property type="entry name" value="Galactose-bd-like_sf"/>
</dbReference>
<feature type="compositionally biased region" description="Polar residues" evidence="2">
    <location>
        <begin position="513"/>
        <end position="524"/>
    </location>
</feature>
<dbReference type="SUPFAM" id="SSF49785">
    <property type="entry name" value="Galactose-binding domain-like"/>
    <property type="match status" value="1"/>
</dbReference>
<proteinExistence type="predicted"/>
<dbReference type="CDD" id="cd00063">
    <property type="entry name" value="FN3"/>
    <property type="match status" value="1"/>
</dbReference>
<dbReference type="PROSITE" id="PS51175">
    <property type="entry name" value="CBM6"/>
    <property type="match status" value="1"/>
</dbReference>
<keyword evidence="6" id="KW-1185">Reference proteome</keyword>
<dbReference type="PROSITE" id="PS50853">
    <property type="entry name" value="FN3"/>
    <property type="match status" value="2"/>
</dbReference>
<evidence type="ECO:0000313" key="5">
    <source>
        <dbReference type="EMBL" id="GMK45117.1"/>
    </source>
</evidence>
<dbReference type="SUPFAM" id="SSF49265">
    <property type="entry name" value="Fibronectin type III"/>
    <property type="match status" value="2"/>
</dbReference>
<reference evidence="5 6" key="1">
    <citation type="submission" date="2023-05" db="EMBL/GenBank/DDBJ databases">
        <title>Draft genome of Paenibacillus sp. CCS26.</title>
        <authorList>
            <person name="Akita H."/>
            <person name="Shinto Y."/>
            <person name="Kimura Z."/>
        </authorList>
    </citation>
    <scope>NUCLEOTIDE SEQUENCE [LARGE SCALE GENOMIC DNA]</scope>
    <source>
        <strain evidence="5 6">CCS26</strain>
    </source>
</reference>
<dbReference type="InterPro" id="IPR036116">
    <property type="entry name" value="FN3_sf"/>
</dbReference>
<dbReference type="Proteomes" id="UP001285921">
    <property type="component" value="Unassembled WGS sequence"/>
</dbReference>
<dbReference type="Gene3D" id="2.60.120.260">
    <property type="entry name" value="Galactose-binding domain-like"/>
    <property type="match status" value="1"/>
</dbReference>
<organism evidence="5 6">
    <name type="scientific">Paenibacillus glycanilyticus</name>
    <dbReference type="NCBI Taxonomy" id="126569"/>
    <lineage>
        <taxon>Bacteria</taxon>
        <taxon>Bacillati</taxon>
        <taxon>Bacillota</taxon>
        <taxon>Bacilli</taxon>
        <taxon>Bacillales</taxon>
        <taxon>Paenibacillaceae</taxon>
        <taxon>Paenibacillus</taxon>
    </lineage>
</organism>
<evidence type="ECO:0000256" key="1">
    <source>
        <dbReference type="ARBA" id="ARBA00023157"/>
    </source>
</evidence>
<comment type="caution">
    <text evidence="5">The sequence shown here is derived from an EMBL/GenBank/DDBJ whole genome shotgun (WGS) entry which is preliminary data.</text>
</comment>
<dbReference type="InterPro" id="IPR032267">
    <property type="entry name" value="DUF4832"/>
</dbReference>
<dbReference type="EMBL" id="BTCL01000006">
    <property type="protein sequence ID" value="GMK45117.1"/>
    <property type="molecule type" value="Genomic_DNA"/>
</dbReference>
<name>A0ABQ6NJ30_9BACL</name>
<dbReference type="CDD" id="cd04081">
    <property type="entry name" value="CBM35_galactosidase-like"/>
    <property type="match status" value="1"/>
</dbReference>
<dbReference type="InterPro" id="IPR005084">
    <property type="entry name" value="CBM6"/>
</dbReference>
<feature type="compositionally biased region" description="Polar residues" evidence="2">
    <location>
        <begin position="488"/>
        <end position="500"/>
    </location>
</feature>
<dbReference type="Pfam" id="PF16116">
    <property type="entry name" value="DUF4832"/>
    <property type="match status" value="1"/>
</dbReference>
<protein>
    <recommendedName>
        <fullName evidence="7">DUF4832 domain-containing protein</fullName>
    </recommendedName>
</protein>
<gene>
    <name evidence="5" type="ORF">PghCCS26_22450</name>
</gene>
<dbReference type="PANTHER" id="PTHR44170">
    <property type="entry name" value="PROTEIN SIDEKICK"/>
    <property type="match status" value="1"/>
</dbReference>
<evidence type="ECO:0000256" key="2">
    <source>
        <dbReference type="SAM" id="MobiDB-lite"/>
    </source>
</evidence>
<dbReference type="InterPro" id="IPR003961">
    <property type="entry name" value="FN3_dom"/>
</dbReference>
<dbReference type="Pfam" id="PF00041">
    <property type="entry name" value="fn3"/>
    <property type="match status" value="2"/>
</dbReference>
<keyword evidence="1" id="KW-1015">Disulfide bond</keyword>
<dbReference type="RefSeq" id="WP_317979928.1">
    <property type="nucleotide sequence ID" value="NZ_BTCL01000006.1"/>
</dbReference>
<sequence length="979" mass="103435">MRRIGSRPILKAFTVLMSFVLLTGGSFAFPFPDKASAAVGAITVNLTETQEAFKNPLMGFRPTRFLNDTSFSNHEYGTVFKHYIKYTDLENAASDSVQKIKDWSNTAWAGIESQNKKVIPRVVIVYPNTGEYWPEGVPHGDVASQWTTDTLKNRLTAFIQKLGQAWDNDPRVAYIELGLWGNWGEHHIYPDKLPDGTDRIPLAFQTALGNAASQAFQNKKVQVRYPDTFQNFNFGFLWDSFALIDDLSGGEGIAARNVWRTQVNGGEVAYDWGQKNIQPGDSPNDTLSDPNHRNYVIDWIKKTHTTSLGWIDLYDANNSAVSQGAALMQKEFGYRFVINQATYSGSVQPGGSMNVSFSVVNKGSAPFYYNWPVEASLLRSDRTVAWKGIFSGTDIRNWMPGDDWNAATRQYNQAPAVQQVSGAFTIPSNMAAGTYTLALTILDPAGYKPSARFANANYYTGGRTPLGKVGVGMDPADQNIGPFDQLKPDNTLSYSLSQTPYDGGYSGGGSSDTQAPSVPGNLTVSGTSSSSVSLSWSASTDNVGVTGYDVYRGGVMVGSATGISYTDTGLSPSTSYVYTVKAKDGAGNVSGASGSVTATTGASGGGGTLTAYEAEASANTRTGAAVISACSTCSGGSKVGYVGNNDGTLQFNGVSASTAGTYTMTVSYLSGEARSAQIRVNGGSPVTLNMPSTGSWTAIGTVETQVQLNAGSNTIHFSNPTGWAPDFDRIQINAGGGSNGDTQAPTAPTNVSVSGKTSSSVSLAWSASTDNVGVSQYVIYRNGNQAGTSTSTSFTDSGLNANTAYAYTVKAKDAAGNLSAASAAVNVTTNAGSGGTTALLVDNFDNSPSWPGTNDLGKWAGANSFANNAGVIDSGALKLEYNNNGWLGTDITQDVGSYTKLVIRIKGASGGEQNHMQLTIGGVTKTLGDFSGDTITASYKDIAINLASNGVDRSSPGQLTMTFWHGGNSTVWIDEIRFE</sequence>
<feature type="domain" description="Fibronectin type-III" evidence="3">
    <location>
        <begin position="747"/>
        <end position="832"/>
    </location>
</feature>
<feature type="domain" description="CBM6" evidence="4">
    <location>
        <begin position="610"/>
        <end position="733"/>
    </location>
</feature>
<accession>A0ABQ6NJ30</accession>
<dbReference type="Pfam" id="PF03422">
    <property type="entry name" value="CBM_6"/>
    <property type="match status" value="1"/>
</dbReference>
<evidence type="ECO:0000259" key="4">
    <source>
        <dbReference type="PROSITE" id="PS51175"/>
    </source>
</evidence>
<dbReference type="SMART" id="SM00060">
    <property type="entry name" value="FN3"/>
    <property type="match status" value="2"/>
</dbReference>
<dbReference type="Gene3D" id="2.60.40.10">
    <property type="entry name" value="Immunoglobulins"/>
    <property type="match status" value="2"/>
</dbReference>
<feature type="domain" description="Fibronectin type-III" evidence="3">
    <location>
        <begin position="518"/>
        <end position="603"/>
    </location>
</feature>
<dbReference type="InterPro" id="IPR013783">
    <property type="entry name" value="Ig-like_fold"/>
</dbReference>
<evidence type="ECO:0000259" key="3">
    <source>
        <dbReference type="PROSITE" id="PS50853"/>
    </source>
</evidence>
<evidence type="ECO:0008006" key="7">
    <source>
        <dbReference type="Google" id="ProtNLM"/>
    </source>
</evidence>